<name>A0A1W1WUU6_9BACT</name>
<dbReference type="AlphaFoldDB" id="A0A1W1WUU6"/>
<dbReference type="SUPFAM" id="SSF116842">
    <property type="entry name" value="XseB-like"/>
    <property type="match status" value="1"/>
</dbReference>
<evidence type="ECO:0000313" key="9">
    <source>
        <dbReference type="Proteomes" id="UP000192602"/>
    </source>
</evidence>
<dbReference type="GO" id="GO:0006308">
    <property type="term" value="P:DNA catabolic process"/>
    <property type="evidence" value="ECO:0007669"/>
    <property type="project" value="UniProtKB-UniRule"/>
</dbReference>
<dbReference type="NCBIfam" id="TIGR01280">
    <property type="entry name" value="xseB"/>
    <property type="match status" value="1"/>
</dbReference>
<keyword evidence="7" id="KW-0175">Coiled coil</keyword>
<proteinExistence type="inferred from homology"/>
<dbReference type="STRING" id="1069081.SAMN05660197_1811"/>
<evidence type="ECO:0000256" key="4">
    <source>
        <dbReference type="ARBA" id="ARBA00022801"/>
    </source>
</evidence>
<dbReference type="EMBL" id="FWWZ01000001">
    <property type="protein sequence ID" value="SMC09985.1"/>
    <property type="molecule type" value="Genomic_DNA"/>
</dbReference>
<evidence type="ECO:0000256" key="7">
    <source>
        <dbReference type="SAM" id="Coils"/>
    </source>
</evidence>
<evidence type="ECO:0000256" key="5">
    <source>
        <dbReference type="ARBA" id="ARBA00022839"/>
    </source>
</evidence>
<comment type="similarity">
    <text evidence="1">Belongs to the XseB family.</text>
</comment>
<evidence type="ECO:0000256" key="3">
    <source>
        <dbReference type="ARBA" id="ARBA00022722"/>
    </source>
</evidence>
<dbReference type="EC" id="3.1.11.6" evidence="6"/>
<dbReference type="GO" id="GO:0009318">
    <property type="term" value="C:exodeoxyribonuclease VII complex"/>
    <property type="evidence" value="ECO:0007669"/>
    <property type="project" value="UniProtKB-UniRule"/>
</dbReference>
<dbReference type="OrthoDB" id="5373158at2"/>
<evidence type="ECO:0000256" key="2">
    <source>
        <dbReference type="ARBA" id="ARBA00022490"/>
    </source>
</evidence>
<sequence length="60" mass="7110">MKDFESRLKKAKEILDELMKQDITLAKSVELYKEGMKQLKEAEKLLEEAKVEIEKIEKNK</sequence>
<feature type="coiled-coil region" evidence="7">
    <location>
        <begin position="1"/>
        <end position="59"/>
    </location>
</feature>
<keyword evidence="5" id="KW-0269">Exonuclease</keyword>
<keyword evidence="3" id="KW-0540">Nuclease</keyword>
<dbReference type="Gene3D" id="1.10.287.1040">
    <property type="entry name" value="Exonuclease VII, small subunit"/>
    <property type="match status" value="1"/>
</dbReference>
<gene>
    <name evidence="8" type="ORF">SAMN05660197_1811</name>
</gene>
<accession>A0A1W1WUU6</accession>
<dbReference type="GO" id="GO:0008855">
    <property type="term" value="F:exodeoxyribonuclease VII activity"/>
    <property type="evidence" value="ECO:0007669"/>
    <property type="project" value="UniProtKB-UniRule"/>
</dbReference>
<keyword evidence="9" id="KW-1185">Reference proteome</keyword>
<keyword evidence="2" id="KW-0963">Cytoplasm</keyword>
<dbReference type="InterPro" id="IPR003761">
    <property type="entry name" value="Exonuc_VII_S"/>
</dbReference>
<dbReference type="Proteomes" id="UP000192602">
    <property type="component" value="Unassembled WGS sequence"/>
</dbReference>
<evidence type="ECO:0000256" key="6">
    <source>
        <dbReference type="NCBIfam" id="TIGR01280"/>
    </source>
</evidence>
<evidence type="ECO:0000256" key="1">
    <source>
        <dbReference type="ARBA" id="ARBA00009998"/>
    </source>
</evidence>
<dbReference type="InterPro" id="IPR037004">
    <property type="entry name" value="Exonuc_VII_ssu_sf"/>
</dbReference>
<dbReference type="Pfam" id="PF02609">
    <property type="entry name" value="Exonuc_VII_S"/>
    <property type="match status" value="1"/>
</dbReference>
<dbReference type="RefSeq" id="WP_084276342.1">
    <property type="nucleotide sequence ID" value="NZ_AP026671.1"/>
</dbReference>
<protein>
    <recommendedName>
        <fullName evidence="6">Exodeoxyribonuclease VII small subunit</fullName>
        <ecNumber evidence="6">3.1.11.6</ecNumber>
    </recommendedName>
</protein>
<keyword evidence="4" id="KW-0378">Hydrolase</keyword>
<reference evidence="9" key="1">
    <citation type="submission" date="2017-04" db="EMBL/GenBank/DDBJ databases">
        <authorList>
            <person name="Varghese N."/>
            <person name="Submissions S."/>
        </authorList>
    </citation>
    <scope>NUCLEOTIDE SEQUENCE [LARGE SCALE GENOMIC DNA]</scope>
    <source>
        <strain evidence="9">DSM 16512</strain>
    </source>
</reference>
<evidence type="ECO:0000313" key="8">
    <source>
        <dbReference type="EMBL" id="SMC09985.1"/>
    </source>
</evidence>
<organism evidence="8 9">
    <name type="scientific">Nitratiruptor tergarcus DSM 16512</name>
    <dbReference type="NCBI Taxonomy" id="1069081"/>
    <lineage>
        <taxon>Bacteria</taxon>
        <taxon>Pseudomonadati</taxon>
        <taxon>Campylobacterota</taxon>
        <taxon>Epsilonproteobacteria</taxon>
        <taxon>Nautiliales</taxon>
        <taxon>Nitratiruptoraceae</taxon>
        <taxon>Nitratiruptor</taxon>
    </lineage>
</organism>